<dbReference type="GO" id="GO:0003677">
    <property type="term" value="F:DNA binding"/>
    <property type="evidence" value="ECO:0007669"/>
    <property type="project" value="InterPro"/>
</dbReference>
<dbReference type="PROSITE" id="PS51737">
    <property type="entry name" value="RECOMBINASE_DNA_BIND"/>
    <property type="match status" value="1"/>
</dbReference>
<dbReference type="AlphaFoldDB" id="A0A7R7MPG0"/>
<dbReference type="PROSITE" id="PS51736">
    <property type="entry name" value="RECOMBINASES_3"/>
    <property type="match status" value="1"/>
</dbReference>
<dbReference type="EMBL" id="AP024255">
    <property type="protein sequence ID" value="BCO97645.1"/>
    <property type="molecule type" value="Genomic_DNA"/>
</dbReference>
<feature type="domain" description="Recombinase" evidence="2">
    <location>
        <begin position="163"/>
        <end position="267"/>
    </location>
</feature>
<sequence>MTNHRISAAIYMRISQDRTGAGLGVDRQEQECRKLAERLGWKVADVYADNDISAYSGKRRPGYEALLSAIRSGAVHGVLAWHPDRLHRSPRELETYIDACDKHGVETHTVQAGHWDLSTPSGRMVARQLGAVARFESEHKGERIRAARQQQASAGEFHGGIRPYGYEADGVTLRPDEAGELAKAIEQIVSGVSLRAVVRDLNSRGIPTATGRNRWTAVALSETIQRPRTAGLSSYKGEIVGKAKWLAIVPEETWRAACAILTDPARRTNGGRGPGVRWLGSGLYVCGVCGEPDLRVSSRSGRVEKRRAYRCRSRERATSGGHISREATALDAFVEAVIVERLSRPGLVRRTISAEDTTDVAALRIEADAIRQRQEQLAEAFAEGAITRAQLAAGTKKLQQRGDAIDTRLAAAGGRSPLDVIAQAEDIPALWGTLNLGQKRAILDYLCTVTVLKVERSRGAGGFNPEGVRFDWKR</sequence>
<evidence type="ECO:0000313" key="4">
    <source>
        <dbReference type="Proteomes" id="UP000595205"/>
    </source>
</evidence>
<name>A0A7R7MPG0_MYCIT</name>
<dbReference type="Gene3D" id="3.90.1750.20">
    <property type="entry name" value="Putative Large Serine Recombinase, Chain B, Domain 2"/>
    <property type="match status" value="1"/>
</dbReference>
<protein>
    <submittedName>
        <fullName evidence="3">Integrase</fullName>
    </submittedName>
</protein>
<gene>
    <name evidence="3" type="ORF">MINTM018_04150</name>
</gene>
<dbReference type="Pfam" id="PF07508">
    <property type="entry name" value="Recombinase"/>
    <property type="match status" value="1"/>
</dbReference>
<dbReference type="SUPFAM" id="SSF53041">
    <property type="entry name" value="Resolvase-like"/>
    <property type="match status" value="1"/>
</dbReference>
<dbReference type="InterPro" id="IPR036162">
    <property type="entry name" value="Resolvase-like_N_sf"/>
</dbReference>
<dbReference type="InterPro" id="IPR011109">
    <property type="entry name" value="DNA_bind_recombinase_dom"/>
</dbReference>
<reference evidence="3 4" key="1">
    <citation type="submission" date="2020-12" db="EMBL/GenBank/DDBJ databases">
        <title>Genome sequence of clinical Mycobacterium intracellulare strains.</title>
        <authorList>
            <person name="Tateishi Y."/>
            <person name="Matsumoto S."/>
            <person name="Fukushima Y."/>
            <person name="Nakajima C."/>
            <person name="Suzuki Y."/>
        </authorList>
    </citation>
    <scope>NUCLEOTIDE SEQUENCE [LARGE SCALE GENOMIC DNA]</scope>
    <source>
        <strain evidence="3 4">M018</strain>
    </source>
</reference>
<dbReference type="CDD" id="cd00338">
    <property type="entry name" value="Ser_Recombinase"/>
    <property type="match status" value="1"/>
</dbReference>
<organism evidence="3 4">
    <name type="scientific">Mycobacterium intracellulare</name>
    <dbReference type="NCBI Taxonomy" id="1767"/>
    <lineage>
        <taxon>Bacteria</taxon>
        <taxon>Bacillati</taxon>
        <taxon>Actinomycetota</taxon>
        <taxon>Actinomycetes</taxon>
        <taxon>Mycobacteriales</taxon>
        <taxon>Mycobacteriaceae</taxon>
        <taxon>Mycobacterium</taxon>
        <taxon>Mycobacterium avium complex (MAC)</taxon>
    </lineage>
</organism>
<feature type="domain" description="Resolvase/invertase-type recombinase catalytic" evidence="1">
    <location>
        <begin position="7"/>
        <end position="155"/>
    </location>
</feature>
<dbReference type="PANTHER" id="PTHR30461">
    <property type="entry name" value="DNA-INVERTASE FROM LAMBDOID PROPHAGE"/>
    <property type="match status" value="1"/>
</dbReference>
<dbReference type="SMART" id="SM00857">
    <property type="entry name" value="Resolvase"/>
    <property type="match status" value="1"/>
</dbReference>
<dbReference type="Proteomes" id="UP000595205">
    <property type="component" value="Chromosome"/>
</dbReference>
<evidence type="ECO:0000259" key="2">
    <source>
        <dbReference type="PROSITE" id="PS51737"/>
    </source>
</evidence>
<dbReference type="RefSeq" id="WP_201406361.1">
    <property type="nucleotide sequence ID" value="NZ_AP024255.1"/>
</dbReference>
<dbReference type="GO" id="GO:0000150">
    <property type="term" value="F:DNA strand exchange activity"/>
    <property type="evidence" value="ECO:0007669"/>
    <property type="project" value="InterPro"/>
</dbReference>
<dbReference type="Pfam" id="PF00239">
    <property type="entry name" value="Resolvase"/>
    <property type="match status" value="1"/>
</dbReference>
<dbReference type="Gene3D" id="3.40.50.1390">
    <property type="entry name" value="Resolvase, N-terminal catalytic domain"/>
    <property type="match status" value="1"/>
</dbReference>
<dbReference type="InterPro" id="IPR038109">
    <property type="entry name" value="DNA_bind_recomb_sf"/>
</dbReference>
<evidence type="ECO:0000259" key="1">
    <source>
        <dbReference type="PROSITE" id="PS51736"/>
    </source>
</evidence>
<dbReference type="PANTHER" id="PTHR30461:SF23">
    <property type="entry name" value="DNA RECOMBINASE-RELATED"/>
    <property type="match status" value="1"/>
</dbReference>
<dbReference type="InterPro" id="IPR050639">
    <property type="entry name" value="SSR_resolvase"/>
</dbReference>
<proteinExistence type="predicted"/>
<evidence type="ECO:0000313" key="3">
    <source>
        <dbReference type="EMBL" id="BCO97645.1"/>
    </source>
</evidence>
<accession>A0A7R7MPG0</accession>
<dbReference type="InterPro" id="IPR006119">
    <property type="entry name" value="Resolv_N"/>
</dbReference>